<evidence type="ECO:0000313" key="4">
    <source>
        <dbReference type="Proteomes" id="UP001596174"/>
    </source>
</evidence>
<feature type="compositionally biased region" description="Low complexity" evidence="1">
    <location>
        <begin position="539"/>
        <end position="550"/>
    </location>
</feature>
<proteinExistence type="predicted"/>
<feature type="compositionally biased region" description="Low complexity" evidence="1">
    <location>
        <begin position="398"/>
        <end position="414"/>
    </location>
</feature>
<evidence type="ECO:0000256" key="2">
    <source>
        <dbReference type="SAM" id="Phobius"/>
    </source>
</evidence>
<feature type="region of interest" description="Disordered" evidence="1">
    <location>
        <begin position="355"/>
        <end position="414"/>
    </location>
</feature>
<feature type="region of interest" description="Disordered" evidence="1">
    <location>
        <begin position="524"/>
        <end position="573"/>
    </location>
</feature>
<comment type="caution">
    <text evidence="3">The sequence shown here is derived from an EMBL/GenBank/DDBJ whole genome shotgun (WGS) entry which is preliminary data.</text>
</comment>
<organism evidence="3 4">
    <name type="scientific">Streptacidiphilus monticola</name>
    <dbReference type="NCBI Taxonomy" id="2161674"/>
    <lineage>
        <taxon>Bacteria</taxon>
        <taxon>Bacillati</taxon>
        <taxon>Actinomycetota</taxon>
        <taxon>Actinomycetes</taxon>
        <taxon>Kitasatosporales</taxon>
        <taxon>Streptomycetaceae</taxon>
        <taxon>Streptacidiphilus</taxon>
    </lineage>
</organism>
<gene>
    <name evidence="3" type="ORF">ACFP3V_19485</name>
</gene>
<name>A0ABW1G5E5_9ACTN</name>
<protein>
    <submittedName>
        <fullName evidence="3">Family 2 glycosyl transferase</fullName>
    </submittedName>
</protein>
<reference evidence="4" key="1">
    <citation type="journal article" date="2019" name="Int. J. Syst. Evol. Microbiol.">
        <title>The Global Catalogue of Microorganisms (GCM) 10K type strain sequencing project: providing services to taxonomists for standard genome sequencing and annotation.</title>
        <authorList>
            <consortium name="The Broad Institute Genomics Platform"/>
            <consortium name="The Broad Institute Genome Sequencing Center for Infectious Disease"/>
            <person name="Wu L."/>
            <person name="Ma J."/>
        </authorList>
    </citation>
    <scope>NUCLEOTIDE SEQUENCE [LARGE SCALE GENOMIC DNA]</scope>
    <source>
        <strain evidence="4">JCM 4816</strain>
    </source>
</reference>
<evidence type="ECO:0000256" key="1">
    <source>
        <dbReference type="SAM" id="MobiDB-lite"/>
    </source>
</evidence>
<keyword evidence="2" id="KW-1133">Transmembrane helix</keyword>
<keyword evidence="2" id="KW-0812">Transmembrane</keyword>
<keyword evidence="2" id="KW-0472">Membrane</keyword>
<feature type="transmembrane region" description="Helical" evidence="2">
    <location>
        <begin position="48"/>
        <end position="69"/>
    </location>
</feature>
<accession>A0ABW1G5E5</accession>
<feature type="transmembrane region" description="Helical" evidence="2">
    <location>
        <begin position="16"/>
        <end position="36"/>
    </location>
</feature>
<keyword evidence="4" id="KW-1185">Reference proteome</keyword>
<feature type="transmembrane region" description="Helical" evidence="2">
    <location>
        <begin position="89"/>
        <end position="110"/>
    </location>
</feature>
<evidence type="ECO:0000313" key="3">
    <source>
        <dbReference type="EMBL" id="MFC5909387.1"/>
    </source>
</evidence>
<sequence>PLAALAALLRADRRRAVVAAWGAAAIGLLGTALAGTATVTPGPGQSPVAVWAGPTTLLAGIALLTAASIGADGARERVAAINFGWRQPVAALVLFAAAVAPVAAAGWWLVRGAAGPLRNGDGQLVPAFIAQQAGTVDQTRTLVLRIGDQGQVVSYQLVRGAGPTVGSAETANAAGPSTALARTVGDLVSGSGGDQSGELAGFGVQFVVVQKPVPAALADTLNATPGLTQVNQQAQASIWRLTQNTARAVIRTQGTPDVQVAAGPVDVDATVPAGGTGRVLRLADQADPSWHATLNGKDLTPTTVDGWAQGFQLPAEGGKLSVRYESGAAHTGWIAAQCLLALVLVVLALPGRGSRNDDDQPDVETESAAAAAPVVPGSRRARRLAANGEEAADGGDGSVAPGAPTGAASSDGADDGSGVYAATGAEAVAGAGDGGAWQAFGPAGGATADGPGAGAEVGAGAVSGAGFGDGAAFPAPTEPVWDAFAPTGAGAERSGAAATAADGYYADPQQPYYTGQPYYGEYDTGGQAAYQPYPQWDGSASAPADPADAPQGWYDAQGYWHSTQDGTAPGSGA</sequence>
<dbReference type="EMBL" id="JBHSQJ010000082">
    <property type="protein sequence ID" value="MFC5909387.1"/>
    <property type="molecule type" value="Genomic_DNA"/>
</dbReference>
<dbReference type="Proteomes" id="UP001596174">
    <property type="component" value="Unassembled WGS sequence"/>
</dbReference>
<feature type="compositionally biased region" description="Low complexity" evidence="1">
    <location>
        <begin position="367"/>
        <end position="378"/>
    </location>
</feature>
<keyword evidence="3" id="KW-0808">Transferase</keyword>
<dbReference type="GO" id="GO:0016740">
    <property type="term" value="F:transferase activity"/>
    <property type="evidence" value="ECO:0007669"/>
    <property type="project" value="UniProtKB-KW"/>
</dbReference>
<feature type="non-terminal residue" evidence="3">
    <location>
        <position position="1"/>
    </location>
</feature>